<dbReference type="Gramene" id="OPUNC07G01160.2">
    <property type="protein sequence ID" value="OPUNC07G01160.2"/>
    <property type="gene ID" value="OPUNC07G01160"/>
</dbReference>
<organism evidence="2">
    <name type="scientific">Oryza punctata</name>
    <name type="common">Red rice</name>
    <dbReference type="NCBI Taxonomy" id="4537"/>
    <lineage>
        <taxon>Eukaryota</taxon>
        <taxon>Viridiplantae</taxon>
        <taxon>Streptophyta</taxon>
        <taxon>Embryophyta</taxon>
        <taxon>Tracheophyta</taxon>
        <taxon>Spermatophyta</taxon>
        <taxon>Magnoliopsida</taxon>
        <taxon>Liliopsida</taxon>
        <taxon>Poales</taxon>
        <taxon>Poaceae</taxon>
        <taxon>BOP clade</taxon>
        <taxon>Oryzoideae</taxon>
        <taxon>Oryzeae</taxon>
        <taxon>Oryzinae</taxon>
        <taxon>Oryza</taxon>
    </lineage>
</organism>
<name>A0A0E0LGF0_ORYPU</name>
<accession>A0A0E0LGF0</accession>
<reference evidence="2" key="1">
    <citation type="submission" date="2015-04" db="UniProtKB">
        <authorList>
            <consortium name="EnsemblPlants"/>
        </authorList>
    </citation>
    <scope>IDENTIFICATION</scope>
</reference>
<dbReference type="EnsemblPlants" id="OPUNC07G01160.2">
    <property type="protein sequence ID" value="OPUNC07G01160.2"/>
    <property type="gene ID" value="OPUNC07G01160"/>
</dbReference>
<evidence type="ECO:0000256" key="1">
    <source>
        <dbReference type="SAM" id="MobiDB-lite"/>
    </source>
</evidence>
<dbReference type="AlphaFoldDB" id="A0A0E0LGF0"/>
<protein>
    <submittedName>
        <fullName evidence="2">Uncharacterized protein</fullName>
    </submittedName>
</protein>
<keyword evidence="3" id="KW-1185">Reference proteome</keyword>
<sequence length="62" mass="7236">MLDNLAKVGKRKLVDHVCFDERVHNHFSRIIFLTDSDSERKNHCLTQGMEERSGTNTGHHHH</sequence>
<reference evidence="2" key="2">
    <citation type="submission" date="2018-05" db="EMBL/GenBank/DDBJ databases">
        <title>OpunRS2 (Oryza punctata Reference Sequence Version 2).</title>
        <authorList>
            <person name="Zhang J."/>
            <person name="Kudrna D."/>
            <person name="Lee S."/>
            <person name="Talag J."/>
            <person name="Welchert J."/>
            <person name="Wing R.A."/>
        </authorList>
    </citation>
    <scope>NUCLEOTIDE SEQUENCE [LARGE SCALE GENOMIC DNA]</scope>
</reference>
<feature type="region of interest" description="Disordered" evidence="1">
    <location>
        <begin position="43"/>
        <end position="62"/>
    </location>
</feature>
<dbReference type="HOGENOM" id="CLU_2908086_0_0_1"/>
<evidence type="ECO:0000313" key="2">
    <source>
        <dbReference type="EnsemblPlants" id="OPUNC07G01160.2"/>
    </source>
</evidence>
<evidence type="ECO:0000313" key="3">
    <source>
        <dbReference type="Proteomes" id="UP000026962"/>
    </source>
</evidence>
<proteinExistence type="predicted"/>
<dbReference type="Proteomes" id="UP000026962">
    <property type="component" value="Chromosome 7"/>
</dbReference>